<evidence type="ECO:0000313" key="5">
    <source>
        <dbReference type="Proteomes" id="UP000639338"/>
    </source>
</evidence>
<dbReference type="PANTHER" id="PTHR46165:SF2">
    <property type="entry name" value="SET AND MYND DOMAIN-CONTAINING PROTEIN 4"/>
    <property type="match status" value="1"/>
</dbReference>
<comment type="caution">
    <text evidence="4">The sequence shown here is derived from an EMBL/GenBank/DDBJ whole genome shotgun (WGS) entry which is preliminary data.</text>
</comment>
<accession>A0A834XYI5</accession>
<evidence type="ECO:0000256" key="1">
    <source>
        <dbReference type="ARBA" id="ARBA00022603"/>
    </source>
</evidence>
<keyword evidence="2" id="KW-0808">Transferase</keyword>
<dbReference type="GO" id="GO:0005737">
    <property type="term" value="C:cytoplasm"/>
    <property type="evidence" value="ECO:0007669"/>
    <property type="project" value="TreeGrafter"/>
</dbReference>
<keyword evidence="5" id="KW-1185">Reference proteome</keyword>
<protein>
    <submittedName>
        <fullName evidence="4">Uncharacterized protein</fullName>
    </submittedName>
</protein>
<keyword evidence="3" id="KW-0949">S-adenosyl-L-methionine</keyword>
<reference evidence="4 5" key="1">
    <citation type="submission" date="2020-08" db="EMBL/GenBank/DDBJ databases">
        <title>Aphidius gifuensis genome sequencing and assembly.</title>
        <authorList>
            <person name="Du Z."/>
        </authorList>
    </citation>
    <scope>NUCLEOTIDE SEQUENCE [LARGE SCALE GENOMIC DNA]</scope>
    <source>
        <strain evidence="4">YNYX2018</strain>
        <tissue evidence="4">Adults</tissue>
    </source>
</reference>
<dbReference type="InterPro" id="IPR052097">
    <property type="entry name" value="SET-MYND_domain_protein"/>
</dbReference>
<dbReference type="InterPro" id="IPR011990">
    <property type="entry name" value="TPR-like_helical_dom_sf"/>
</dbReference>
<dbReference type="SUPFAM" id="SSF82199">
    <property type="entry name" value="SET domain"/>
    <property type="match status" value="2"/>
</dbReference>
<dbReference type="PANTHER" id="PTHR46165">
    <property type="entry name" value="SET AND MYND DOMAIN-CONTAINING PROTEIN 4"/>
    <property type="match status" value="1"/>
</dbReference>
<dbReference type="EMBL" id="JACMRX010000002">
    <property type="protein sequence ID" value="KAF7995910.1"/>
    <property type="molecule type" value="Genomic_DNA"/>
</dbReference>
<dbReference type="Proteomes" id="UP000639338">
    <property type="component" value="Unassembled WGS sequence"/>
</dbReference>
<gene>
    <name evidence="4" type="ORF">HCN44_007017</name>
</gene>
<proteinExistence type="predicted"/>
<name>A0A834XYI5_APHGI</name>
<evidence type="ECO:0000256" key="3">
    <source>
        <dbReference type="ARBA" id="ARBA00022691"/>
    </source>
</evidence>
<dbReference type="OrthoDB" id="7770870at2759"/>
<organism evidence="4 5">
    <name type="scientific">Aphidius gifuensis</name>
    <name type="common">Parasitoid wasp</name>
    <dbReference type="NCBI Taxonomy" id="684658"/>
    <lineage>
        <taxon>Eukaryota</taxon>
        <taxon>Metazoa</taxon>
        <taxon>Ecdysozoa</taxon>
        <taxon>Arthropoda</taxon>
        <taxon>Hexapoda</taxon>
        <taxon>Insecta</taxon>
        <taxon>Pterygota</taxon>
        <taxon>Neoptera</taxon>
        <taxon>Endopterygota</taxon>
        <taxon>Hymenoptera</taxon>
        <taxon>Apocrita</taxon>
        <taxon>Ichneumonoidea</taxon>
        <taxon>Braconidae</taxon>
        <taxon>Aphidiinae</taxon>
        <taxon>Aphidius</taxon>
    </lineage>
</organism>
<dbReference type="InterPro" id="IPR046341">
    <property type="entry name" value="SET_dom_sf"/>
</dbReference>
<dbReference type="Gene3D" id="2.170.270.10">
    <property type="entry name" value="SET domain"/>
    <property type="match status" value="1"/>
</dbReference>
<evidence type="ECO:0000256" key="2">
    <source>
        <dbReference type="ARBA" id="ARBA00022679"/>
    </source>
</evidence>
<dbReference type="Gene3D" id="1.25.40.10">
    <property type="entry name" value="Tetratricopeptide repeat domain"/>
    <property type="match status" value="8"/>
</dbReference>
<dbReference type="GO" id="GO:0042826">
    <property type="term" value="F:histone deacetylase binding"/>
    <property type="evidence" value="ECO:0007669"/>
    <property type="project" value="TreeGrafter"/>
</dbReference>
<evidence type="ECO:0000313" key="4">
    <source>
        <dbReference type="EMBL" id="KAF7995910.1"/>
    </source>
</evidence>
<dbReference type="GO" id="GO:0005634">
    <property type="term" value="C:nucleus"/>
    <property type="evidence" value="ECO:0007669"/>
    <property type="project" value="TreeGrafter"/>
</dbReference>
<dbReference type="GO" id="GO:0008168">
    <property type="term" value="F:methyltransferase activity"/>
    <property type="evidence" value="ECO:0007669"/>
    <property type="project" value="UniProtKB-KW"/>
</dbReference>
<dbReference type="GO" id="GO:0032259">
    <property type="term" value="P:methylation"/>
    <property type="evidence" value="ECO:0007669"/>
    <property type="project" value="UniProtKB-KW"/>
</dbReference>
<sequence>MDSDDEENVQRQYSQMTTFKDKFEVAWDFRARYIDVNRDKINKTVGRSMIWREIGNKEYTTAKNKDYLRKSIEAYTKSIAFAPLGSKELSLAYAKRSAVLFKARLYEDCLLDIERSLKTGYPDKLKTKLFLRQSLCFIALKPSSHIETAPYNDMNAGKTEKTVGQSMIWREVGNKEYTTAKNKDYLRKSIEAYTESIAFAPLGSKELSLAYANRSAVLFKARLYEDCLLDIERSLKAGYPDKLKTKLFLRQLLCFKALKPNSELEPSISMANATQWLPNLKKYNPKYDIIKEYPKMINELEEPRMNSDAIGNIDRQYDQKTTFRDKFKVTWNFSAQYMTINHEKINKTVGQSMISREIGNKEYTAAKNKDYLRKSIGAYTESIAFAPLGSKELSLAYANRSAVLFRARLYEDCLLDIERSLKAGYPDKLKTKLFLRQSLCFKALKPNSKLEADISMANAMQWQPDLKKYNPTYDITKEYPKMINDLKEPPMDFINLPIDAINIANRQYSQKTTFKDKFSEIWNSLAPYLHINHDKIDKTVSQSMIWREVGNKEYTTAKNKDYLRKSIEAYTKSIAFAPAGSEELSLAYANRSAVLFRARLYEDCLLDIERSLKLDYPDRLKTKLFLRQSLCLKALKPSSHIESEISMANAMQWQPDLKKYNPTYDLTKEYTKMIKELKEPQKKMLVAVMDFINPPVDLTNAAKCHYSQKTTFRDKFEVAWNFITPYITINHDKIDKTVGQSMIWREIGNKEYTTAKNKDYLSKSIKAYSESIAFAPLGSKELSLAYANRSAVLFRARHYEDCLLDIERALKSGYPDKLKTKLYLRQSLCFKALKPNSKLEADISMASAKQWLPNLKKYNPTYDLTEEYPKMMNELKEPLMDFIKPPVDSKNAAKRQYSQKTTFKDKFKVAWDFAIPYIKINRDKLNKTVSQSMIWRKTGNKEYTTAKNKDYLRKSIEAYTKSIAFAPVGSKELSLAYANRSAVLFKARLYEDCLLDIERSLKAGYPDKLKTKLFLRQLLCLKALKPNSGLESERDSSVVLSNTMIPFLKILKPSCDPNVDWIHVGSNVGYFAVKPIKQGEPILESIFGSYHTVSKTERYIGFGNVSNDPLSCECTACVENWSTIHSLPSYQTMKKKAGSNVVLSNTMLPFLKIIKPSCDPNVNWTHVGSNVGYYACKPIKQGKLLLLSTTDSYHMTPKIERYARLGPCQCKACVENWPTMEHLSSYQNFAIILPTRIKRELKCMMPKLKESMDFINIPINAVNVARQQYSQKTTLKDRFAVIWKFISPFIIVSHDEPDKMVDHSMLWREIGNKEYTTANHQDYLRKSIEAYTKSIAFAPVGSSELSLAYAKRSAVLFKARLYEDCLLDIDRSINLGYPDKFKTKLFLRQSLCFKALKPNSGLESVMDSDAMKNDPQQYSQVTTFKDKFEVAWIFIAPYLKIDINHNKIDKTVSKSKNWREIGNREYTTAGNKDYLLKSIEAYTKSIAHAPAGSKELSLAYANRSAVLFRARLYEDCLLDIERSLKAGHPKKLKTKLFLRQSLCFKALKPNSELEPRNDSDYPLICECRPCVENWPTMTHLPFYQDCNIRLPAEIKKNLDDIALTFDQWSYHIGCGDPELVTMKDHLNRINDMFHQYITFPFMNFIKPPVDSTNAAEQQFLQKTTFKDKFEVAWNCITPYYIINHDKINKTVGQSMIWREVGNKEYTTAKNKDYLWKSIEAYTKSIAFAPVGSSELSLAYANRSAVLFKARLYKDCLLDIERSLKAGYPDKLKTKLFLRQSLCFKALKLSSEPEAAWNSYHNIECLVLASLVKFEKLTRGYLLAVKLFLKTLNSVGGLIELKRRIDNIDSMKNKGIIFTDGILDVNTIDNFLNLDYFKATSTEFMDFIKPSVNLRYAAEQQYSQKTTFRDKFEVAWNFITPYFIINHDEINKTAGQSIIWREIGNKEYISAKNKDYLCKSIEAYTKSIAHAPVESTELSLAYANRSAVLFKARLYQDCLLDIERSLKAGYPDKLKTKLFLRQSLCFKALKPNSELDTDISMASAMQWLPNLKENNPNYNIKDEYSKIVNQLAWDSYHSTECLVLGHLLKFDNITRGFLSSVKLFLKTLNSVGGLIEIKKKIDNIDSMEKKELIFTNGILDFNTIDNFLRLDYFKATSTECTFEFASFVILESIFGPYHIESKTKRYIGFGDDSNDPLSCECTACVENWPTIEHLPSYQVLILLLV</sequence>
<keyword evidence="1" id="KW-0489">Methyltransferase</keyword>
<dbReference type="SUPFAM" id="SSF48452">
    <property type="entry name" value="TPR-like"/>
    <property type="match status" value="2"/>
</dbReference>